<comment type="subunit">
    <text evidence="11">Monomer and homodimer. Part of the essential Sec protein translocation apparatus which comprises SecA, SecYEG and auxiliary proteins SecDF-YajC and YidC.</text>
</comment>
<dbReference type="SUPFAM" id="SSF81767">
    <property type="entry name" value="Pre-protein crosslinking domain of SecA"/>
    <property type="match status" value="1"/>
</dbReference>
<dbReference type="OrthoDB" id="9805579at2"/>
<dbReference type="InterPro" id="IPR014018">
    <property type="entry name" value="SecA_motor_DEAD"/>
</dbReference>
<dbReference type="Proteomes" id="UP000198749">
    <property type="component" value="Unassembled WGS sequence"/>
</dbReference>
<feature type="binding site" evidence="11">
    <location>
        <begin position="132"/>
        <end position="136"/>
    </location>
    <ligand>
        <name>ATP</name>
        <dbReference type="ChEBI" id="CHEBI:30616"/>
    </ligand>
</feature>
<dbReference type="InterPro" id="IPR001650">
    <property type="entry name" value="Helicase_C-like"/>
</dbReference>
<comment type="subcellular location">
    <subcellularLocation>
        <location evidence="11">Cell membrane</location>
        <topology evidence="11">Peripheral membrane protein</topology>
        <orientation evidence="11">Cytoplasmic side</orientation>
    </subcellularLocation>
    <subcellularLocation>
        <location evidence="11">Cytoplasm</location>
    </subcellularLocation>
    <text evidence="11">Distribution is 50-50.</text>
</comment>
<keyword evidence="5 11" id="KW-0547">Nucleotide-binding</keyword>
<evidence type="ECO:0000256" key="9">
    <source>
        <dbReference type="ARBA" id="ARBA00023010"/>
    </source>
</evidence>
<accession>A0A1H9JRH0</accession>
<organism evidence="15 16">
    <name type="scientific">Amphritea atlantica</name>
    <dbReference type="NCBI Taxonomy" id="355243"/>
    <lineage>
        <taxon>Bacteria</taxon>
        <taxon>Pseudomonadati</taxon>
        <taxon>Pseudomonadota</taxon>
        <taxon>Gammaproteobacteria</taxon>
        <taxon>Oceanospirillales</taxon>
        <taxon>Oceanospirillaceae</taxon>
        <taxon>Amphritea</taxon>
    </lineage>
</organism>
<name>A0A1H9JRH0_9GAMM</name>
<sequence>MSEYASKQPVIAGLRNEYKWQDSNRLDTFLKRSKELANKLNNRLLRRNERIVNSILKRSAALERCTADELDQALISIRQTLRLEGISTATIIEAFAVIREVSGQVLGMRHHHTQIRTSLAMLRGGIAEMATGEGKTLAATLAAATAGLAGIPVHVVTINDYLAERDGEEMLPLYEALGLSVGVIVHEKELQERRQIYACDICYCSNKELTFDFLKDSLVLAHRKTTRIQQASLLTGDLSWSDNLLLRGLHFAIVDEADSVFIDEARTPLIISGQEKFGQREERLLKTAMDIAAKYEKEIHFKQDENSQIHLTPAGHALLIESCEPLDGLWNSSFYREPLVKQALSALHVYHLDRDYIIDEEGAVQIVDLYTGRVMPGRSWGQGLQQMIEMKEKCELTKPRETNAEISYQNFFRKYHHLCGMTGTVREVAGELLDVYRLRSETIPLLKKSQRKKGFREVYLTEAEKWQRVAQLTHELVSQGQAILIGTNSVASSEAISEVLTRESIKHKILNARQDKEEAEIVAVAGHPGAVMVATSMAGRGTDIKLTEETRASGGLHVIITELQDAARIDRQLAGRSARQGDPGCVSEILSFEDQLVKRMAGPLLRKFLKAVSTTGIKLPHRLGYRIQLSCQNKLSRSHYRQRMQLIKVDTQRQRTLAFTGDKK</sequence>
<dbReference type="AlphaFoldDB" id="A0A1H9JRH0"/>
<dbReference type="SMART" id="SM00958">
    <property type="entry name" value="SecA_PP_bind"/>
    <property type="match status" value="1"/>
</dbReference>
<dbReference type="GO" id="GO:0031522">
    <property type="term" value="C:cell envelope Sec protein transport complex"/>
    <property type="evidence" value="ECO:0007669"/>
    <property type="project" value="TreeGrafter"/>
</dbReference>
<evidence type="ECO:0000256" key="2">
    <source>
        <dbReference type="ARBA" id="ARBA00022475"/>
    </source>
</evidence>
<dbReference type="GO" id="GO:0043952">
    <property type="term" value="P:protein transport by the Sec complex"/>
    <property type="evidence" value="ECO:0007669"/>
    <property type="project" value="TreeGrafter"/>
</dbReference>
<dbReference type="InterPro" id="IPR011130">
    <property type="entry name" value="SecA_preprotein_X-link_dom"/>
</dbReference>
<dbReference type="Gene3D" id="3.40.50.300">
    <property type="entry name" value="P-loop containing nucleotide triphosphate hydrolases"/>
    <property type="match status" value="2"/>
</dbReference>
<evidence type="ECO:0000256" key="4">
    <source>
        <dbReference type="ARBA" id="ARBA00022519"/>
    </source>
</evidence>
<dbReference type="InterPro" id="IPR036670">
    <property type="entry name" value="SecA_X-link_sf"/>
</dbReference>
<evidence type="ECO:0000256" key="3">
    <source>
        <dbReference type="ARBA" id="ARBA00022490"/>
    </source>
</evidence>
<dbReference type="PANTHER" id="PTHR30612:SF0">
    <property type="entry name" value="CHLOROPLAST PROTEIN-TRANSPORTING ATPASE"/>
    <property type="match status" value="1"/>
</dbReference>
<dbReference type="PANTHER" id="PTHR30612">
    <property type="entry name" value="SECA INNER MEMBRANE COMPONENT OF SEC PROTEIN SECRETION SYSTEM"/>
    <property type="match status" value="1"/>
</dbReference>
<evidence type="ECO:0000313" key="16">
    <source>
        <dbReference type="Proteomes" id="UP000198749"/>
    </source>
</evidence>
<dbReference type="PROSITE" id="PS51194">
    <property type="entry name" value="HELICASE_CTER"/>
    <property type="match status" value="1"/>
</dbReference>
<dbReference type="PROSITE" id="PS51192">
    <property type="entry name" value="HELICASE_ATP_BIND_1"/>
    <property type="match status" value="1"/>
</dbReference>
<dbReference type="GO" id="GO:0005886">
    <property type="term" value="C:plasma membrane"/>
    <property type="evidence" value="ECO:0007669"/>
    <property type="project" value="UniProtKB-SubCell"/>
</dbReference>
<keyword evidence="2 11" id="KW-1003">Cell membrane</keyword>
<dbReference type="SUPFAM" id="SSF52540">
    <property type="entry name" value="P-loop containing nucleoside triphosphate hydrolases"/>
    <property type="match status" value="2"/>
</dbReference>
<dbReference type="GO" id="GO:0006605">
    <property type="term" value="P:protein targeting"/>
    <property type="evidence" value="ECO:0007669"/>
    <property type="project" value="UniProtKB-UniRule"/>
</dbReference>
<dbReference type="STRING" id="355243.SAMN03080615_03140"/>
<evidence type="ECO:0000259" key="12">
    <source>
        <dbReference type="PROSITE" id="PS51192"/>
    </source>
</evidence>
<evidence type="ECO:0000256" key="7">
    <source>
        <dbReference type="ARBA" id="ARBA00022927"/>
    </source>
</evidence>
<keyword evidence="8 11" id="KW-1278">Translocase</keyword>
<feature type="domain" description="Helicase ATP-binding" evidence="12">
    <location>
        <begin position="116"/>
        <end position="308"/>
    </location>
</feature>
<protein>
    <recommendedName>
        <fullName evidence="11">Protein translocase subunit SecA</fullName>
        <ecNumber evidence="11">7.4.2.8</ecNumber>
    </recommendedName>
</protein>
<dbReference type="CDD" id="cd18803">
    <property type="entry name" value="SF2_C_secA"/>
    <property type="match status" value="1"/>
</dbReference>
<dbReference type="FunFam" id="3.40.50.300:FF:000429">
    <property type="entry name" value="Preprotein translocase subunit SecA"/>
    <property type="match status" value="1"/>
</dbReference>
<evidence type="ECO:0000256" key="8">
    <source>
        <dbReference type="ARBA" id="ARBA00022967"/>
    </source>
</evidence>
<evidence type="ECO:0000259" key="13">
    <source>
        <dbReference type="PROSITE" id="PS51194"/>
    </source>
</evidence>
<dbReference type="Pfam" id="PF01043">
    <property type="entry name" value="SecA_PP_bind"/>
    <property type="match status" value="1"/>
</dbReference>
<comment type="function">
    <text evidence="11">Part of the Sec protein translocase complex. Interacts with the SecYEG preprotein conducting channel. Has a central role in coupling the hydrolysis of ATP to the transfer of proteins into and across the cell membrane, serving both as a receptor for the preprotein-SecB complex and as an ATP-driven molecular motor driving the stepwise translocation of polypeptide chains across the membrane.</text>
</comment>
<dbReference type="HAMAP" id="MF_01382">
    <property type="entry name" value="SecA"/>
    <property type="match status" value="1"/>
</dbReference>
<evidence type="ECO:0000259" key="14">
    <source>
        <dbReference type="PROSITE" id="PS51196"/>
    </source>
</evidence>
<dbReference type="EMBL" id="FOGB01000010">
    <property type="protein sequence ID" value="SEQ89446.1"/>
    <property type="molecule type" value="Genomic_DNA"/>
</dbReference>
<evidence type="ECO:0000256" key="11">
    <source>
        <dbReference type="HAMAP-Rule" id="MF_01382"/>
    </source>
</evidence>
<keyword evidence="9 11" id="KW-0811">Translocation</keyword>
<dbReference type="Gene3D" id="3.90.1440.10">
    <property type="entry name" value="SecA, preprotein cross-linking domain"/>
    <property type="match status" value="1"/>
</dbReference>
<gene>
    <name evidence="11" type="primary">secA</name>
    <name evidence="15" type="ORF">SAMN03080615_03140</name>
</gene>
<evidence type="ECO:0000313" key="15">
    <source>
        <dbReference type="EMBL" id="SEQ89446.1"/>
    </source>
</evidence>
<dbReference type="Pfam" id="PF07517">
    <property type="entry name" value="SecA_DEAD"/>
    <property type="match status" value="1"/>
</dbReference>
<dbReference type="CDD" id="cd17928">
    <property type="entry name" value="DEXDc_SecA"/>
    <property type="match status" value="1"/>
</dbReference>
<dbReference type="InterPro" id="IPR027417">
    <property type="entry name" value="P-loop_NTPase"/>
</dbReference>
<dbReference type="InterPro" id="IPR011115">
    <property type="entry name" value="SecA_DEAD"/>
</dbReference>
<comment type="catalytic activity">
    <reaction evidence="11">
        <text>ATP + H2O + cellular proteinSide 1 = ADP + phosphate + cellular proteinSide 2.</text>
        <dbReference type="EC" id="7.4.2.8"/>
    </reaction>
</comment>
<comment type="similarity">
    <text evidence="11">Belongs to the SecA family.</text>
</comment>
<reference evidence="16" key="1">
    <citation type="submission" date="2016-10" db="EMBL/GenBank/DDBJ databases">
        <authorList>
            <person name="Varghese N."/>
            <person name="Submissions S."/>
        </authorList>
    </citation>
    <scope>NUCLEOTIDE SEQUENCE [LARGE SCALE GENOMIC DNA]</scope>
    <source>
        <strain evidence="16">DSM 18887</strain>
    </source>
</reference>
<dbReference type="GO" id="GO:0065002">
    <property type="term" value="P:intracellular protein transmembrane transport"/>
    <property type="evidence" value="ECO:0007669"/>
    <property type="project" value="UniProtKB-UniRule"/>
</dbReference>
<keyword evidence="1 11" id="KW-0813">Transport</keyword>
<keyword evidence="10 11" id="KW-0472">Membrane</keyword>
<evidence type="ECO:0000256" key="10">
    <source>
        <dbReference type="ARBA" id="ARBA00023136"/>
    </source>
</evidence>
<keyword evidence="6 11" id="KW-0067">ATP-binding</keyword>
<dbReference type="InterPro" id="IPR044722">
    <property type="entry name" value="SecA_SF2_C"/>
</dbReference>
<dbReference type="GO" id="GO:0005524">
    <property type="term" value="F:ATP binding"/>
    <property type="evidence" value="ECO:0007669"/>
    <property type="project" value="UniProtKB-UniRule"/>
</dbReference>
<dbReference type="GO" id="GO:0008564">
    <property type="term" value="F:protein-exporting ATPase activity"/>
    <property type="evidence" value="ECO:0007669"/>
    <property type="project" value="UniProtKB-EC"/>
</dbReference>
<evidence type="ECO:0000256" key="1">
    <source>
        <dbReference type="ARBA" id="ARBA00022448"/>
    </source>
</evidence>
<feature type="domain" description="Helicase C-terminal" evidence="13">
    <location>
        <begin position="468"/>
        <end position="620"/>
    </location>
</feature>
<dbReference type="GO" id="GO:0005829">
    <property type="term" value="C:cytosol"/>
    <property type="evidence" value="ECO:0007669"/>
    <property type="project" value="TreeGrafter"/>
</dbReference>
<dbReference type="PROSITE" id="PS51196">
    <property type="entry name" value="SECA_MOTOR_DEAD"/>
    <property type="match status" value="1"/>
</dbReference>
<dbReference type="SMART" id="SM00957">
    <property type="entry name" value="SecA_DEAD"/>
    <property type="match status" value="1"/>
</dbReference>
<dbReference type="InterPro" id="IPR000185">
    <property type="entry name" value="SecA"/>
</dbReference>
<dbReference type="EC" id="7.4.2.8" evidence="11"/>
<dbReference type="Pfam" id="PF21090">
    <property type="entry name" value="P-loop_SecA"/>
    <property type="match status" value="1"/>
</dbReference>
<evidence type="ECO:0000256" key="5">
    <source>
        <dbReference type="ARBA" id="ARBA00022741"/>
    </source>
</evidence>
<evidence type="ECO:0000256" key="6">
    <source>
        <dbReference type="ARBA" id="ARBA00022840"/>
    </source>
</evidence>
<keyword evidence="16" id="KW-1185">Reference proteome</keyword>
<dbReference type="GO" id="GO:0017038">
    <property type="term" value="P:protein import"/>
    <property type="evidence" value="ECO:0007669"/>
    <property type="project" value="InterPro"/>
</dbReference>
<keyword evidence="4" id="KW-0997">Cell inner membrane</keyword>
<feature type="binding site" evidence="11">
    <location>
        <position position="114"/>
    </location>
    <ligand>
        <name>ATP</name>
        <dbReference type="ChEBI" id="CHEBI:30616"/>
    </ligand>
</feature>
<feature type="binding site" evidence="11">
    <location>
        <position position="543"/>
    </location>
    <ligand>
        <name>ATP</name>
        <dbReference type="ChEBI" id="CHEBI:30616"/>
    </ligand>
</feature>
<keyword evidence="3 11" id="KW-0963">Cytoplasm</keyword>
<dbReference type="PRINTS" id="PR00906">
    <property type="entry name" value="SECA"/>
</dbReference>
<keyword evidence="7 11" id="KW-0653">Protein transport</keyword>
<proteinExistence type="inferred from homology"/>
<dbReference type="InterPro" id="IPR014001">
    <property type="entry name" value="Helicase_ATP-bd"/>
</dbReference>
<dbReference type="RefSeq" id="WP_091360169.1">
    <property type="nucleotide sequence ID" value="NZ_AP025284.1"/>
</dbReference>
<feature type="domain" description="SecA family profile" evidence="14">
    <location>
        <begin position="30"/>
        <end position="621"/>
    </location>
</feature>